<evidence type="ECO:0000313" key="6">
    <source>
        <dbReference type="Proteomes" id="UP000192902"/>
    </source>
</evidence>
<evidence type="ECO:0000313" key="5">
    <source>
        <dbReference type="EMBL" id="ARJ56109.1"/>
    </source>
</evidence>
<keyword evidence="1" id="KW-0547">Nucleotide-binding</keyword>
<dbReference type="PANTHER" id="PTHR11933">
    <property type="entry name" value="TRNA 5-METHYLAMINOMETHYL-2-THIOURIDYLATE -METHYLTRANSFERASE"/>
    <property type="match status" value="1"/>
</dbReference>
<dbReference type="RefSeq" id="WP_027306072.1">
    <property type="nucleotide sequence ID" value="NZ_CP020867.1"/>
</dbReference>
<gene>
    <name evidence="5" type="ORF">CCUN_0466</name>
</gene>
<keyword evidence="2" id="KW-0067">ATP-binding</keyword>
<keyword evidence="5" id="KW-0808">Transferase</keyword>
<evidence type="ECO:0000259" key="4">
    <source>
        <dbReference type="Pfam" id="PF18297"/>
    </source>
</evidence>
<keyword evidence="5" id="KW-0489">Methyltransferase</keyword>
<dbReference type="InterPro" id="IPR020536">
    <property type="entry name" value="ThiI_AANH"/>
</dbReference>
<dbReference type="EMBL" id="CP020867">
    <property type="protein sequence ID" value="ARJ56109.1"/>
    <property type="molecule type" value="Genomic_DNA"/>
</dbReference>
<dbReference type="STRING" id="1121267.CCUN_0466"/>
<evidence type="ECO:0000256" key="1">
    <source>
        <dbReference type="ARBA" id="ARBA00022741"/>
    </source>
</evidence>
<proteinExistence type="predicted"/>
<dbReference type="eggNOG" id="COG0037">
    <property type="taxonomic scope" value="Bacteria"/>
</dbReference>
<dbReference type="Pfam" id="PF02568">
    <property type="entry name" value="ThiI"/>
    <property type="match status" value="1"/>
</dbReference>
<dbReference type="KEGG" id="ccun:CCUN_0466"/>
<feature type="domain" description="Thil AANH" evidence="3">
    <location>
        <begin position="2"/>
        <end position="145"/>
    </location>
</feature>
<evidence type="ECO:0000259" key="3">
    <source>
        <dbReference type="Pfam" id="PF02568"/>
    </source>
</evidence>
<dbReference type="AlphaFoldDB" id="A0A1W6BVH6"/>
<dbReference type="OrthoDB" id="9781887at2"/>
<dbReference type="Pfam" id="PF18297">
    <property type="entry name" value="NFACT-R_2"/>
    <property type="match status" value="1"/>
</dbReference>
<dbReference type="InterPro" id="IPR059101">
    <property type="entry name" value="NFACT-R_2"/>
</dbReference>
<dbReference type="GO" id="GO:0004810">
    <property type="term" value="F:CCA tRNA nucleotidyltransferase activity"/>
    <property type="evidence" value="ECO:0007669"/>
    <property type="project" value="InterPro"/>
</dbReference>
<dbReference type="PANTHER" id="PTHR11933:SF6">
    <property type="entry name" value="THIL AANH DOMAIN-CONTAINING PROTEIN"/>
    <property type="match status" value="1"/>
</dbReference>
<dbReference type="Proteomes" id="UP000192902">
    <property type="component" value="Chromosome"/>
</dbReference>
<accession>A0A1W6BVH6</accession>
<protein>
    <submittedName>
        <fullName evidence="5">Putative tRNA(5-methylaminomethyl-2-thiouridylate) methyltransferase</fullName>
    </submittedName>
</protein>
<dbReference type="GO" id="GO:0032259">
    <property type="term" value="P:methylation"/>
    <property type="evidence" value="ECO:0007669"/>
    <property type="project" value="UniProtKB-KW"/>
</dbReference>
<dbReference type="SUPFAM" id="SSF52402">
    <property type="entry name" value="Adenine nucleotide alpha hydrolases-like"/>
    <property type="match status" value="1"/>
</dbReference>
<reference evidence="5 6" key="1">
    <citation type="submission" date="2017-04" db="EMBL/GenBank/DDBJ databases">
        <title>Complete genome sequence of the Campylobacter cuniculorum type strain LMG24588.</title>
        <authorList>
            <person name="Miller W.G."/>
            <person name="Yee E."/>
            <person name="Revez J."/>
            <person name="Bono J.L."/>
            <person name="Rossi M."/>
        </authorList>
    </citation>
    <scope>NUCLEOTIDE SEQUENCE [LARGE SCALE GENOMIC DNA]</scope>
    <source>
        <strain evidence="5 6">LMG 24588</strain>
    </source>
</reference>
<sequence>MKALALFSGGLDSMLAMKLISSQGIEVKALHINIGFGGSVDKSALMKKRAAMVGASFEMIDVRNAYLQKVLFNPQYGYGKHFNPCIDCHAFMFKTALSMLESEKASFIITGEVLGQRPMSQRNDAMAKVKKLALDEENLILRPMCAKNLPPTKPEIEGWVDRDKLEGISGRSRKRQLELAAEFGLEDFESPGGGCLLTLESFAKKIRDFIKFDENMEVNDAQLLKYGRHLRLPKGAKMIIGRNELENEFLRQLKTDKYEEIKLFDLIGAYSLVDSKIEKEDLDLALKIALTYTKNEQGKSYKLGFKDKDYQSVAFEDKTKISEFFVN</sequence>
<dbReference type="GO" id="GO:0008168">
    <property type="term" value="F:methyltransferase activity"/>
    <property type="evidence" value="ECO:0007669"/>
    <property type="project" value="UniProtKB-KW"/>
</dbReference>
<name>A0A1W6BVH6_9BACT</name>
<feature type="domain" description="NFACT protein RNA binding" evidence="4">
    <location>
        <begin position="227"/>
        <end position="312"/>
    </location>
</feature>
<evidence type="ECO:0000256" key="2">
    <source>
        <dbReference type="ARBA" id="ARBA00022840"/>
    </source>
</evidence>
<organism evidence="5 6">
    <name type="scientific">Campylobacter cuniculorum DSM 23162 = LMG 24588</name>
    <dbReference type="NCBI Taxonomy" id="1121267"/>
    <lineage>
        <taxon>Bacteria</taxon>
        <taxon>Pseudomonadati</taxon>
        <taxon>Campylobacterota</taxon>
        <taxon>Epsilonproteobacteria</taxon>
        <taxon>Campylobacterales</taxon>
        <taxon>Campylobacteraceae</taxon>
        <taxon>Campylobacter</taxon>
    </lineage>
</organism>
<dbReference type="Gene3D" id="3.40.50.620">
    <property type="entry name" value="HUPs"/>
    <property type="match status" value="1"/>
</dbReference>
<dbReference type="GO" id="GO:0005524">
    <property type="term" value="F:ATP binding"/>
    <property type="evidence" value="ECO:0007669"/>
    <property type="project" value="UniProtKB-KW"/>
</dbReference>
<dbReference type="InterPro" id="IPR014729">
    <property type="entry name" value="Rossmann-like_a/b/a_fold"/>
</dbReference>